<dbReference type="STRING" id="1629334.Cva_00854"/>
<name>A0A0K8MCG1_9PROT</name>
<proteinExistence type="predicted"/>
<protein>
    <recommendedName>
        <fullName evidence="3">Lipoprotein</fullName>
    </recommendedName>
</protein>
<reference evidence="1 2" key="1">
    <citation type="submission" date="2015-03" db="EMBL/GenBank/DDBJ databases">
        <title>Caedibacter varicaedens, whole genome shotgun sequence.</title>
        <authorList>
            <person name="Suzuki H."/>
            <person name="Dapper A.L."/>
            <person name="Gibson A.K."/>
            <person name="Jackson C."/>
            <person name="Lee H."/>
            <person name="Pejaver V.R."/>
            <person name="Doak T."/>
            <person name="Lynch M."/>
        </authorList>
    </citation>
    <scope>NUCLEOTIDE SEQUENCE [LARGE SCALE GENOMIC DNA]</scope>
</reference>
<accession>A0A0K8MCG1</accession>
<organism evidence="1 2">
    <name type="scientific">Caedimonas varicaedens</name>
    <dbReference type="NCBI Taxonomy" id="1629334"/>
    <lineage>
        <taxon>Bacteria</taxon>
        <taxon>Pseudomonadati</taxon>
        <taxon>Pseudomonadota</taxon>
        <taxon>Alphaproteobacteria</taxon>
        <taxon>Holosporales</taxon>
        <taxon>Caedimonadaceae</taxon>
        <taxon>Caedimonas</taxon>
    </lineage>
</organism>
<dbReference type="AlphaFoldDB" id="A0A0K8MCG1"/>
<gene>
    <name evidence="1" type="ORF">Cva_00854</name>
</gene>
<dbReference type="Proteomes" id="UP000036771">
    <property type="component" value="Unassembled WGS sequence"/>
</dbReference>
<dbReference type="EMBL" id="BBVC01000031">
    <property type="protein sequence ID" value="GAO98206.1"/>
    <property type="molecule type" value="Genomic_DNA"/>
</dbReference>
<dbReference type="PROSITE" id="PS51257">
    <property type="entry name" value="PROKAR_LIPOPROTEIN"/>
    <property type="match status" value="1"/>
</dbReference>
<comment type="caution">
    <text evidence="1">The sequence shown here is derived from an EMBL/GenBank/DDBJ whole genome shotgun (WGS) entry which is preliminary data.</text>
</comment>
<sequence>MTPSMNKLIILSVLALSSCTYELGKFAVKEAEHLAEEAIEEFATEFEHEREHGKHCECGARIGQDAH</sequence>
<evidence type="ECO:0000313" key="2">
    <source>
        <dbReference type="Proteomes" id="UP000036771"/>
    </source>
</evidence>
<evidence type="ECO:0000313" key="1">
    <source>
        <dbReference type="EMBL" id="GAO98206.1"/>
    </source>
</evidence>
<keyword evidence="2" id="KW-1185">Reference proteome</keyword>
<evidence type="ECO:0008006" key="3">
    <source>
        <dbReference type="Google" id="ProtNLM"/>
    </source>
</evidence>